<dbReference type="InterPro" id="IPR050492">
    <property type="entry name" value="Bact_metal-bind_prot9"/>
</dbReference>
<sequence>MLIASAIIPMPVHRVTLAAGQHERNARLHVVTSIEPLTFFVEEIGGDAVSVSAMVPPGANPHSYEPTPGQMVVLGDAQLFVMAGSGVEFELHWMQRFRELYPDLAICDAANGVELERIERRRDGHVHTSRIDPHFWLSPSNALVIASNVRDALVEADPRRAERYQQHYSDLVLRLSGLRDSIRHELAGFEGEAFLVFHPAWGYYAREFGLRQIAAEAEGKELTPRSLMQVVEAARTEGIGVVFVSPQFSRVQAESIAREIGGVTQSVDPLSADYIENLRAVTNVLKRSLR</sequence>
<comment type="similarity">
    <text evidence="1">Belongs to the bacterial solute-binding protein 9 family.</text>
</comment>
<comment type="caution">
    <text evidence="4">The sequence shown here is derived from an EMBL/GenBank/DDBJ whole genome shotgun (WGS) entry which is preliminary data.</text>
</comment>
<keyword evidence="2" id="KW-0813">Transport</keyword>
<gene>
    <name evidence="4" type="ORF">FGF68_06950</name>
</gene>
<keyword evidence="3" id="KW-0732">Signal</keyword>
<dbReference type="InterPro" id="IPR006129">
    <property type="entry name" value="AdhesinB"/>
</dbReference>
<dbReference type="Gene3D" id="3.40.50.1980">
    <property type="entry name" value="Nitrogenase molybdenum iron protein domain"/>
    <property type="match status" value="2"/>
</dbReference>
<proteinExistence type="inferred from homology"/>
<dbReference type="PRINTS" id="PR00691">
    <property type="entry name" value="ADHESINB"/>
</dbReference>
<dbReference type="AlphaFoldDB" id="A0A5C4RZ11"/>
<evidence type="ECO:0000313" key="5">
    <source>
        <dbReference type="Proteomes" id="UP000309544"/>
    </source>
</evidence>
<dbReference type="Proteomes" id="UP000309544">
    <property type="component" value="Unassembled WGS sequence"/>
</dbReference>
<dbReference type="PANTHER" id="PTHR42953:SF3">
    <property type="entry name" value="HIGH-AFFINITY ZINC UPTAKE SYSTEM PROTEIN ZNUA"/>
    <property type="match status" value="1"/>
</dbReference>
<dbReference type="GO" id="GO:0030001">
    <property type="term" value="P:metal ion transport"/>
    <property type="evidence" value="ECO:0007669"/>
    <property type="project" value="InterPro"/>
</dbReference>
<dbReference type="SUPFAM" id="SSF53807">
    <property type="entry name" value="Helical backbone' metal receptor"/>
    <property type="match status" value="1"/>
</dbReference>
<dbReference type="InterPro" id="IPR006127">
    <property type="entry name" value="ZnuA-like"/>
</dbReference>
<accession>A0A5C4RZ11</accession>
<protein>
    <submittedName>
        <fullName evidence="4">ABC transporter substrate-binding protein</fullName>
    </submittedName>
</protein>
<evidence type="ECO:0000256" key="2">
    <source>
        <dbReference type="ARBA" id="ARBA00022448"/>
    </source>
</evidence>
<evidence type="ECO:0000256" key="3">
    <source>
        <dbReference type="ARBA" id="ARBA00022729"/>
    </source>
</evidence>
<dbReference type="PANTHER" id="PTHR42953">
    <property type="entry name" value="HIGH-AFFINITY ZINC UPTAKE SYSTEM PROTEIN ZNUA-RELATED"/>
    <property type="match status" value="1"/>
</dbReference>
<dbReference type="Pfam" id="PF01297">
    <property type="entry name" value="ZnuA"/>
    <property type="match status" value="1"/>
</dbReference>
<dbReference type="GO" id="GO:0046872">
    <property type="term" value="F:metal ion binding"/>
    <property type="evidence" value="ECO:0007669"/>
    <property type="project" value="InterPro"/>
</dbReference>
<dbReference type="EMBL" id="VDCI01000005">
    <property type="protein sequence ID" value="TNJ36536.1"/>
    <property type="molecule type" value="Genomic_DNA"/>
</dbReference>
<reference evidence="4 5" key="1">
    <citation type="submission" date="2019-05" db="EMBL/GenBank/DDBJ databases">
        <title>Draft Whole-Genome sequence of the green sulfur bacterium Prosthecochloris vibrioformis DSM 260.</title>
        <authorList>
            <person name="Meyer T.E."/>
            <person name="Kyndt J.A."/>
        </authorList>
    </citation>
    <scope>NUCLEOTIDE SEQUENCE [LARGE SCALE GENOMIC DNA]</scope>
    <source>
        <strain evidence="4 5">DSM 260</strain>
    </source>
</reference>
<dbReference type="GO" id="GO:0007155">
    <property type="term" value="P:cell adhesion"/>
    <property type="evidence" value="ECO:0007669"/>
    <property type="project" value="InterPro"/>
</dbReference>
<evidence type="ECO:0000313" key="4">
    <source>
        <dbReference type="EMBL" id="TNJ36536.1"/>
    </source>
</evidence>
<keyword evidence="5" id="KW-1185">Reference proteome</keyword>
<organism evidence="4 5">
    <name type="scientific">Prosthecochloris vibrioformis</name>
    <name type="common">Chlorobium vibrioforme</name>
    <dbReference type="NCBI Taxonomy" id="1098"/>
    <lineage>
        <taxon>Bacteria</taxon>
        <taxon>Pseudomonadati</taxon>
        <taxon>Chlorobiota</taxon>
        <taxon>Chlorobiia</taxon>
        <taxon>Chlorobiales</taxon>
        <taxon>Chlorobiaceae</taxon>
        <taxon>Prosthecochloris</taxon>
    </lineage>
</organism>
<name>A0A5C4RZ11_PROVB</name>
<evidence type="ECO:0000256" key="1">
    <source>
        <dbReference type="ARBA" id="ARBA00011028"/>
    </source>
</evidence>